<evidence type="ECO:0000313" key="2">
    <source>
        <dbReference type="EMBL" id="RKP33731.1"/>
    </source>
</evidence>
<name>A0A4P9ZME1_9FUNG</name>
<dbReference type="Proteomes" id="UP000268162">
    <property type="component" value="Unassembled WGS sequence"/>
</dbReference>
<evidence type="ECO:0000313" key="3">
    <source>
        <dbReference type="Proteomes" id="UP000268162"/>
    </source>
</evidence>
<evidence type="ECO:0000256" key="1">
    <source>
        <dbReference type="SAM" id="MobiDB-lite"/>
    </source>
</evidence>
<sequence>MSSIEPTPRAPTQRRISNPPFAPQHGLPSGALDTLMKNVKPFSGKPPGPTWNSWKLSLSATIQDYYPQMAAGAQFRLTIALLQDDIRDLVIKSGKDTTDDFEDFMKATYPISLWAEYYDMALHSGTLFKGKNIYIACSIASDAAWQLGGTSHWCTQVTKALLAEFRTHLEQAPHELWNFTEYTAGNMPEHFKAITQAVLASQARQAAIRTAPGQGPPFQETREVAHKGTRDLSPPSTESIVAAVLAALQEKPPMGNTDGRSKNRRHISSHWRLLQEAALGGVKVKAAADQGASTSIITREAATRLHLKINQQMLWALIYDHHLIRHQLPKWLPP</sequence>
<proteinExistence type="predicted"/>
<accession>A0A4P9ZME1</accession>
<protein>
    <submittedName>
        <fullName evidence="2">Uncharacterized protein</fullName>
    </submittedName>
</protein>
<gene>
    <name evidence="2" type="ORF">BJ085DRAFT_39749</name>
</gene>
<feature type="region of interest" description="Disordered" evidence="1">
    <location>
        <begin position="1"/>
        <end position="24"/>
    </location>
</feature>
<dbReference type="AlphaFoldDB" id="A0A4P9ZME1"/>
<dbReference type="EMBL" id="ML003598">
    <property type="protein sequence ID" value="RKP33731.1"/>
    <property type="molecule type" value="Genomic_DNA"/>
</dbReference>
<reference evidence="3" key="1">
    <citation type="journal article" date="2018" name="Nat. Microbiol.">
        <title>Leveraging single-cell genomics to expand the fungal tree of life.</title>
        <authorList>
            <person name="Ahrendt S.R."/>
            <person name="Quandt C.A."/>
            <person name="Ciobanu D."/>
            <person name="Clum A."/>
            <person name="Salamov A."/>
            <person name="Andreopoulos B."/>
            <person name="Cheng J.F."/>
            <person name="Woyke T."/>
            <person name="Pelin A."/>
            <person name="Henrissat B."/>
            <person name="Reynolds N.K."/>
            <person name="Benny G.L."/>
            <person name="Smith M.E."/>
            <person name="James T.Y."/>
            <person name="Grigoriev I.V."/>
        </authorList>
    </citation>
    <scope>NUCLEOTIDE SEQUENCE [LARGE SCALE GENOMIC DNA]</scope>
    <source>
        <strain evidence="3">RSA 468</strain>
    </source>
</reference>
<organism evidence="2 3">
    <name type="scientific">Dimargaris cristalligena</name>
    <dbReference type="NCBI Taxonomy" id="215637"/>
    <lineage>
        <taxon>Eukaryota</taxon>
        <taxon>Fungi</taxon>
        <taxon>Fungi incertae sedis</taxon>
        <taxon>Zoopagomycota</taxon>
        <taxon>Kickxellomycotina</taxon>
        <taxon>Dimargaritomycetes</taxon>
        <taxon>Dimargaritales</taxon>
        <taxon>Dimargaritaceae</taxon>
        <taxon>Dimargaris</taxon>
    </lineage>
</organism>
<keyword evidence="3" id="KW-1185">Reference proteome</keyword>